<name>A0AAN7VNQ1_9PEZI</name>
<dbReference type="EMBL" id="JAVRQU010000014">
    <property type="protein sequence ID" value="KAK5695376.1"/>
    <property type="molecule type" value="Genomic_DNA"/>
</dbReference>
<organism evidence="1 2">
    <name type="scientific">Elasticomyces elasticus</name>
    <dbReference type="NCBI Taxonomy" id="574655"/>
    <lineage>
        <taxon>Eukaryota</taxon>
        <taxon>Fungi</taxon>
        <taxon>Dikarya</taxon>
        <taxon>Ascomycota</taxon>
        <taxon>Pezizomycotina</taxon>
        <taxon>Dothideomycetes</taxon>
        <taxon>Dothideomycetidae</taxon>
        <taxon>Mycosphaerellales</taxon>
        <taxon>Teratosphaeriaceae</taxon>
        <taxon>Elasticomyces</taxon>
    </lineage>
</organism>
<dbReference type="Gene3D" id="3.40.50.300">
    <property type="entry name" value="P-loop containing nucleotide triphosphate hydrolases"/>
    <property type="match status" value="1"/>
</dbReference>
<dbReference type="Proteomes" id="UP001310594">
    <property type="component" value="Unassembled WGS sequence"/>
</dbReference>
<gene>
    <name evidence="1" type="ORF">LTR97_008882</name>
</gene>
<evidence type="ECO:0000313" key="1">
    <source>
        <dbReference type="EMBL" id="KAK5695376.1"/>
    </source>
</evidence>
<dbReference type="AlphaFoldDB" id="A0AAN7VNQ1"/>
<dbReference type="SUPFAM" id="SSF52540">
    <property type="entry name" value="P-loop containing nucleoside triphosphate hydrolases"/>
    <property type="match status" value="1"/>
</dbReference>
<dbReference type="InterPro" id="IPR027417">
    <property type="entry name" value="P-loop_NTPase"/>
</dbReference>
<protein>
    <submittedName>
        <fullName evidence="1">Uncharacterized protein</fullName>
    </submittedName>
</protein>
<evidence type="ECO:0000313" key="2">
    <source>
        <dbReference type="Proteomes" id="UP001310594"/>
    </source>
</evidence>
<proteinExistence type="predicted"/>
<comment type="caution">
    <text evidence="1">The sequence shown here is derived from an EMBL/GenBank/DDBJ whole genome shotgun (WGS) entry which is preliminary data.</text>
</comment>
<reference evidence="1" key="1">
    <citation type="submission" date="2023-08" db="EMBL/GenBank/DDBJ databases">
        <title>Black Yeasts Isolated from many extreme environments.</title>
        <authorList>
            <person name="Coleine C."/>
            <person name="Stajich J.E."/>
            <person name="Selbmann L."/>
        </authorList>
    </citation>
    <scope>NUCLEOTIDE SEQUENCE</scope>
    <source>
        <strain evidence="1">CCFEE 5810</strain>
    </source>
</reference>
<sequence length="190" mass="21647">MPALVVYINGWPGVGKLTVARALQPRLPGSIILHNHELIDPVERQYGRKHPLYQQKRGEYHRERLETVMGDTETVYIFTDSQTEHNECMGDYTNPALEGRRFYSVILTCDQAENERRLVAEGRGGDANGKLTDLAILTEYRERGSGIFKFGDDDEIELDVTDMAPEEAAGKIKAFIERRKREGRSYDDLS</sequence>
<accession>A0AAN7VNQ1</accession>